<dbReference type="EMBL" id="SEOQ01000291">
    <property type="protein sequence ID" value="TFY65965.1"/>
    <property type="molecule type" value="Genomic_DNA"/>
</dbReference>
<evidence type="ECO:0000256" key="1">
    <source>
        <dbReference type="SAM" id="Coils"/>
    </source>
</evidence>
<organism evidence="3 4">
    <name type="scientific">Dentipellis fragilis</name>
    <dbReference type="NCBI Taxonomy" id="205917"/>
    <lineage>
        <taxon>Eukaryota</taxon>
        <taxon>Fungi</taxon>
        <taxon>Dikarya</taxon>
        <taxon>Basidiomycota</taxon>
        <taxon>Agaricomycotina</taxon>
        <taxon>Agaricomycetes</taxon>
        <taxon>Russulales</taxon>
        <taxon>Hericiaceae</taxon>
        <taxon>Dentipellis</taxon>
    </lineage>
</organism>
<evidence type="ECO:0000256" key="2">
    <source>
        <dbReference type="SAM" id="MobiDB-lite"/>
    </source>
</evidence>
<feature type="region of interest" description="Disordered" evidence="2">
    <location>
        <begin position="156"/>
        <end position="204"/>
    </location>
</feature>
<reference evidence="3 4" key="1">
    <citation type="submission" date="2019-02" db="EMBL/GenBank/DDBJ databases">
        <title>Genome sequencing of the rare red list fungi Dentipellis fragilis.</title>
        <authorList>
            <person name="Buettner E."/>
            <person name="Kellner H."/>
        </authorList>
    </citation>
    <scope>NUCLEOTIDE SEQUENCE [LARGE SCALE GENOMIC DNA]</scope>
    <source>
        <strain evidence="3 4">DSM 105465</strain>
    </source>
</reference>
<evidence type="ECO:0000313" key="3">
    <source>
        <dbReference type="EMBL" id="TFY65965.1"/>
    </source>
</evidence>
<feature type="compositionally biased region" description="Basic and acidic residues" evidence="2">
    <location>
        <begin position="39"/>
        <end position="49"/>
    </location>
</feature>
<sequence>MSVLKTERNDAAEPSFPSLVPEVKTSSSSTSATQSDADCYERPLHDGSRRGQNPAPCPAAWGYEHRSGLVVHPYMECDSCRSFIQHCSAAQFSSDQTYRNAREERNAHHTAEANELRIKYTLLQKQYKEQLNTNADLSRQLQQAQSKNAFLYKRMQGGEAGVEGPSKKRRKTGKSKPAIVANTAGPSMTTPYCPPASYPNYPAY</sequence>
<feature type="compositionally biased region" description="Low complexity" evidence="2">
    <location>
        <begin position="25"/>
        <end position="35"/>
    </location>
</feature>
<dbReference type="OrthoDB" id="10349344at2759"/>
<gene>
    <name evidence="3" type="ORF">EVG20_g5128</name>
</gene>
<comment type="caution">
    <text evidence="3">The sequence shown here is derived from an EMBL/GenBank/DDBJ whole genome shotgun (WGS) entry which is preliminary data.</text>
</comment>
<keyword evidence="4" id="KW-1185">Reference proteome</keyword>
<name>A0A4Y9YU79_9AGAM</name>
<feature type="region of interest" description="Disordered" evidence="2">
    <location>
        <begin position="1"/>
        <end position="55"/>
    </location>
</feature>
<proteinExistence type="predicted"/>
<feature type="coiled-coil region" evidence="1">
    <location>
        <begin position="113"/>
        <end position="154"/>
    </location>
</feature>
<dbReference type="Proteomes" id="UP000298327">
    <property type="component" value="Unassembled WGS sequence"/>
</dbReference>
<protein>
    <submittedName>
        <fullName evidence="3">Uncharacterized protein</fullName>
    </submittedName>
</protein>
<keyword evidence="1" id="KW-0175">Coiled coil</keyword>
<accession>A0A4Y9YU79</accession>
<feature type="compositionally biased region" description="Basic and acidic residues" evidence="2">
    <location>
        <begin position="1"/>
        <end position="11"/>
    </location>
</feature>
<evidence type="ECO:0000313" key="4">
    <source>
        <dbReference type="Proteomes" id="UP000298327"/>
    </source>
</evidence>
<dbReference type="AlphaFoldDB" id="A0A4Y9YU79"/>